<name>A0AAD5RT96_9PEZI</name>
<keyword evidence="4" id="KW-1185">Reference proteome</keyword>
<evidence type="ECO:0000256" key="1">
    <source>
        <dbReference type="SAM" id="MobiDB-lite"/>
    </source>
</evidence>
<sequence length="427" mass="47982">MANPSPAPTPSKRSTRSSRSQRDKNSDRESERDRDRDWERDAAKARKKRERAEELRREKDRREREREQAESAAAEAVARTQHQQQLQEFDREREGEQHWQRGIVGRGRERTIRPRAERRTSRIDLSPVSVSSNSTITPSSFATTGPRAPPMPPPKDGTPGSTTSSLHPRHHHHGPPALVPVSTIIHPRVAVVLGIPRKWHFVLFLGRLLSIAPACYWGLPRVAGVLIRLGALWVSELQGIGMATSGGTVDRMVLRLVLDRAERRALFTEVALALIWVFASAYLSFFFTDCLMSRWLVKYTPQATVIRLISISALNTYITSWVLYLGGGLEDPRLLLPAWISIATTLTIMYHITQRKINIRKETSASISVFSIASFISMVSLLIQLQLARTDFPTIPLIELSKQAWAEAGRLAVRVLQSTGNQNGMGV</sequence>
<dbReference type="PANTHER" id="PTHR28147:SF1">
    <property type="entry name" value="N-GLYCOSYLATION PROTEIN EOS1"/>
    <property type="match status" value="1"/>
</dbReference>
<dbReference type="EMBL" id="JAKWBI020000073">
    <property type="protein sequence ID" value="KAJ2903718.1"/>
    <property type="molecule type" value="Genomic_DNA"/>
</dbReference>
<comment type="caution">
    <text evidence="3">The sequence shown here is derived from an EMBL/GenBank/DDBJ whole genome shotgun (WGS) entry which is preliminary data.</text>
</comment>
<dbReference type="GO" id="GO:0005789">
    <property type="term" value="C:endoplasmic reticulum membrane"/>
    <property type="evidence" value="ECO:0007669"/>
    <property type="project" value="InterPro"/>
</dbReference>
<gene>
    <name evidence="3" type="ORF">MKZ38_009456</name>
</gene>
<reference evidence="3" key="1">
    <citation type="submission" date="2022-07" db="EMBL/GenBank/DDBJ databases">
        <title>Draft genome sequence of Zalerion maritima ATCC 34329, a (micro)plastics degrading marine fungus.</title>
        <authorList>
            <person name="Paco A."/>
            <person name="Goncalves M.F.M."/>
            <person name="Rocha-Santos T.A.P."/>
            <person name="Alves A."/>
        </authorList>
    </citation>
    <scope>NUCLEOTIDE SEQUENCE</scope>
    <source>
        <strain evidence="3">ATCC 34329</strain>
    </source>
</reference>
<proteinExistence type="predicted"/>
<accession>A0AAD5RT96</accession>
<organism evidence="3 4">
    <name type="scientific">Zalerion maritima</name>
    <dbReference type="NCBI Taxonomy" id="339359"/>
    <lineage>
        <taxon>Eukaryota</taxon>
        <taxon>Fungi</taxon>
        <taxon>Dikarya</taxon>
        <taxon>Ascomycota</taxon>
        <taxon>Pezizomycotina</taxon>
        <taxon>Sordariomycetes</taxon>
        <taxon>Lulworthiomycetidae</taxon>
        <taxon>Lulworthiales</taxon>
        <taxon>Lulworthiaceae</taxon>
        <taxon>Zalerion</taxon>
    </lineage>
</organism>
<dbReference type="Pfam" id="PF12326">
    <property type="entry name" value="EOS1"/>
    <property type="match status" value="1"/>
</dbReference>
<keyword evidence="2" id="KW-1133">Transmembrane helix</keyword>
<feature type="transmembrane region" description="Helical" evidence="2">
    <location>
        <begin position="265"/>
        <end position="285"/>
    </location>
</feature>
<feature type="compositionally biased region" description="Pro residues" evidence="1">
    <location>
        <begin position="147"/>
        <end position="156"/>
    </location>
</feature>
<feature type="region of interest" description="Disordered" evidence="1">
    <location>
        <begin position="1"/>
        <end position="178"/>
    </location>
</feature>
<dbReference type="GO" id="GO:0006487">
    <property type="term" value="P:protein N-linked glycosylation"/>
    <property type="evidence" value="ECO:0007669"/>
    <property type="project" value="TreeGrafter"/>
</dbReference>
<dbReference type="InterPro" id="IPR021100">
    <property type="entry name" value="N-glycosylation_EOS1"/>
</dbReference>
<feature type="compositionally biased region" description="Low complexity" evidence="1">
    <location>
        <begin position="126"/>
        <end position="140"/>
    </location>
</feature>
<feature type="transmembrane region" description="Helical" evidence="2">
    <location>
        <begin position="365"/>
        <end position="383"/>
    </location>
</feature>
<feature type="compositionally biased region" description="Basic and acidic residues" evidence="1">
    <location>
        <begin position="88"/>
        <end position="99"/>
    </location>
</feature>
<evidence type="ECO:0000313" key="4">
    <source>
        <dbReference type="Proteomes" id="UP001201980"/>
    </source>
</evidence>
<keyword evidence="2" id="KW-0472">Membrane</keyword>
<dbReference type="PANTHER" id="PTHR28147">
    <property type="entry name" value="N-GLYCOSYLATION PROTEIN EOS1"/>
    <property type="match status" value="1"/>
</dbReference>
<evidence type="ECO:0008006" key="5">
    <source>
        <dbReference type="Google" id="ProtNLM"/>
    </source>
</evidence>
<evidence type="ECO:0000313" key="3">
    <source>
        <dbReference type="EMBL" id="KAJ2903718.1"/>
    </source>
</evidence>
<feature type="transmembrane region" description="Helical" evidence="2">
    <location>
        <begin position="305"/>
        <end position="327"/>
    </location>
</feature>
<keyword evidence="2" id="KW-0812">Transmembrane</keyword>
<evidence type="ECO:0000256" key="2">
    <source>
        <dbReference type="SAM" id="Phobius"/>
    </source>
</evidence>
<protein>
    <recommendedName>
        <fullName evidence="5">N-glycosylation protein EOS1</fullName>
    </recommendedName>
</protein>
<feature type="compositionally biased region" description="Basic and acidic residues" evidence="1">
    <location>
        <begin position="106"/>
        <end position="122"/>
    </location>
</feature>
<feature type="transmembrane region" description="Helical" evidence="2">
    <location>
        <begin position="334"/>
        <end position="353"/>
    </location>
</feature>
<feature type="compositionally biased region" description="Basic and acidic residues" evidence="1">
    <location>
        <begin position="20"/>
        <end position="69"/>
    </location>
</feature>
<dbReference type="Proteomes" id="UP001201980">
    <property type="component" value="Unassembled WGS sequence"/>
</dbReference>
<dbReference type="GO" id="GO:0034599">
    <property type="term" value="P:cellular response to oxidative stress"/>
    <property type="evidence" value="ECO:0007669"/>
    <property type="project" value="InterPro"/>
</dbReference>
<dbReference type="AlphaFoldDB" id="A0AAD5RT96"/>
<feature type="compositionally biased region" description="Low complexity" evidence="1">
    <location>
        <begin position="70"/>
        <end position="79"/>
    </location>
</feature>